<protein>
    <recommendedName>
        <fullName evidence="2">Heavy metal binding domain-containing protein</fullName>
    </recommendedName>
</protein>
<gene>
    <name evidence="3" type="ORF">ADIARSV_2729</name>
</gene>
<feature type="signal peptide" evidence="1">
    <location>
        <begin position="1"/>
        <end position="22"/>
    </location>
</feature>
<dbReference type="InterPro" id="IPR045800">
    <property type="entry name" value="HMBD"/>
</dbReference>
<name>R9GQY1_9SPHI</name>
<proteinExistence type="predicted"/>
<feature type="chain" id="PRO_5004472238" description="Heavy metal binding domain-containing protein" evidence="1">
    <location>
        <begin position="23"/>
        <end position="83"/>
    </location>
</feature>
<dbReference type="Proteomes" id="UP000014174">
    <property type="component" value="Unassembled WGS sequence"/>
</dbReference>
<feature type="domain" description="Heavy metal binding" evidence="2">
    <location>
        <begin position="41"/>
        <end position="66"/>
    </location>
</feature>
<accession>R9GQY1</accession>
<dbReference type="eggNOG" id="COG2217">
    <property type="taxonomic scope" value="Bacteria"/>
</dbReference>
<comment type="caution">
    <text evidence="3">The sequence shown here is derived from an EMBL/GenBank/DDBJ whole genome shotgun (WGS) entry which is preliminary data.</text>
</comment>
<dbReference type="OrthoDB" id="894336at2"/>
<evidence type="ECO:0000313" key="4">
    <source>
        <dbReference type="Proteomes" id="UP000014174"/>
    </source>
</evidence>
<evidence type="ECO:0000259" key="2">
    <source>
        <dbReference type="Pfam" id="PF19335"/>
    </source>
</evidence>
<dbReference type="STRING" id="1150600.ADIARSV_2729"/>
<organism evidence="3 4">
    <name type="scientific">Arcticibacter svalbardensis MN12-7</name>
    <dbReference type="NCBI Taxonomy" id="1150600"/>
    <lineage>
        <taxon>Bacteria</taxon>
        <taxon>Pseudomonadati</taxon>
        <taxon>Bacteroidota</taxon>
        <taxon>Sphingobacteriia</taxon>
        <taxon>Sphingobacteriales</taxon>
        <taxon>Sphingobacteriaceae</taxon>
        <taxon>Arcticibacter</taxon>
    </lineage>
</organism>
<sequence>MKRSIMAIAILFMAATTTFSQTKPDSTRKDSIQKEGKMVKKYTCSMHPEVVMNKPGKCPKCGMALVLVKKQDQKKKAMSDMKM</sequence>
<reference evidence="3 4" key="1">
    <citation type="journal article" date="2013" name="Genome Announc.">
        <title>Draft Genome Sequence of Arcticibacter svalbardensis Strain MN12-7T, a Member of the Family Sphingobacteriaceae Isolated from an Arctic Soil Sample.</title>
        <authorList>
            <person name="Shivaji S."/>
            <person name="Ara S."/>
            <person name="Prasad S."/>
            <person name="Manasa B.P."/>
            <person name="Begum Z."/>
            <person name="Singh A."/>
            <person name="Kumar Pinnaka A."/>
        </authorList>
    </citation>
    <scope>NUCLEOTIDE SEQUENCE [LARGE SCALE GENOMIC DNA]</scope>
    <source>
        <strain evidence="3 4">MN12-7</strain>
    </source>
</reference>
<dbReference type="PATRIC" id="fig|1150600.3.peg.2702"/>
<keyword evidence="1" id="KW-0732">Signal</keyword>
<dbReference type="AlphaFoldDB" id="R9GQY1"/>
<keyword evidence="4" id="KW-1185">Reference proteome</keyword>
<evidence type="ECO:0000313" key="3">
    <source>
        <dbReference type="EMBL" id="EOR94116.1"/>
    </source>
</evidence>
<dbReference type="Pfam" id="PF19335">
    <property type="entry name" value="HMBD"/>
    <property type="match status" value="1"/>
</dbReference>
<evidence type="ECO:0000256" key="1">
    <source>
        <dbReference type="SAM" id="SignalP"/>
    </source>
</evidence>
<dbReference type="GO" id="GO:0046872">
    <property type="term" value="F:metal ion binding"/>
    <property type="evidence" value="ECO:0007669"/>
    <property type="project" value="InterPro"/>
</dbReference>
<dbReference type="RefSeq" id="WP_016195960.1">
    <property type="nucleotide sequence ID" value="NZ_AQPN01000098.1"/>
</dbReference>
<dbReference type="EMBL" id="AQPN01000098">
    <property type="protein sequence ID" value="EOR94116.1"/>
    <property type="molecule type" value="Genomic_DNA"/>
</dbReference>